<dbReference type="STRING" id="35743.SAMN04487937_2819"/>
<feature type="transmembrane region" description="Helical" evidence="1">
    <location>
        <begin position="127"/>
        <end position="145"/>
    </location>
</feature>
<proteinExistence type="predicted"/>
<keyword evidence="3" id="KW-1185">Reference proteome</keyword>
<keyword evidence="1" id="KW-1133">Transmembrane helix</keyword>
<keyword evidence="1" id="KW-0472">Membrane</keyword>
<accession>A0A1I6HR18</accession>
<keyword evidence="1" id="KW-0812">Transmembrane</keyword>
<feature type="transmembrane region" description="Helical" evidence="1">
    <location>
        <begin position="165"/>
        <end position="185"/>
    </location>
</feature>
<evidence type="ECO:0000313" key="3">
    <source>
        <dbReference type="Proteomes" id="UP000198932"/>
    </source>
</evidence>
<sequence>MRDQLRRHYHSIRNRILRIERREVHEIRRWLEDTENLLHFSVVVIVPLLIGAITWIANVSPVVSFLVYPPLASGTYTLFADPDGPYSSPTKFVGGMTAGALSGWFALEIGTRFWYQTPAEQFQVQAGVAAFGIFLTGIVTWVLSLEEPTAFSTALLVLVTGSDRLAYVTGIIGASLLIAGAFVLWRRHFYHERARYLYTSTHGDDQILVPVRGETSESLALFAARLAAAHDASKVVLLRTVSEEVIEETETIVAATQRGTVPEAPEEPPDEGVTRAAEELVTEQQLQRLEGLKNLVESTVDVSCEFVIAAEGNSAGETVLTTAEEENCDLIVCPYDTEDGGPSPFVRTILKGNTDSIVLRSSNGRTEWRRILVMARSSGEPANAMLDFAVRLLPPDGTISACTCISHQQERRTAEIMLENLVEQFSTGIETRISVASAEAFLDRNASSYDLAVVGASTDRSVLSRVVSMPTFERIQEVDCDVAIVHRA</sequence>
<dbReference type="OrthoDB" id="213658at2157"/>
<dbReference type="EMBL" id="FOYN01000004">
    <property type="protein sequence ID" value="SFR56710.1"/>
    <property type="molecule type" value="Genomic_DNA"/>
</dbReference>
<dbReference type="Gene3D" id="3.40.50.12370">
    <property type="match status" value="1"/>
</dbReference>
<feature type="transmembrane region" description="Helical" evidence="1">
    <location>
        <begin position="37"/>
        <end position="57"/>
    </location>
</feature>
<dbReference type="Proteomes" id="UP000198932">
    <property type="component" value="Unassembled WGS sequence"/>
</dbReference>
<dbReference type="AlphaFoldDB" id="A0A1I6HR18"/>
<name>A0A1I6HR18_HALSD</name>
<dbReference type="RefSeq" id="WP_092923636.1">
    <property type="nucleotide sequence ID" value="NZ_FOYN01000004.1"/>
</dbReference>
<evidence type="ECO:0000256" key="1">
    <source>
        <dbReference type="SAM" id="Phobius"/>
    </source>
</evidence>
<reference evidence="3" key="1">
    <citation type="submission" date="2016-10" db="EMBL/GenBank/DDBJ databases">
        <authorList>
            <person name="Varghese N."/>
            <person name="Submissions S."/>
        </authorList>
    </citation>
    <scope>NUCLEOTIDE SEQUENCE [LARGE SCALE GENOMIC DNA]</scope>
    <source>
        <strain evidence="3">RD 26</strain>
    </source>
</reference>
<organism evidence="2 3">
    <name type="scientific">Halorubrum sodomense</name>
    <dbReference type="NCBI Taxonomy" id="35743"/>
    <lineage>
        <taxon>Archaea</taxon>
        <taxon>Methanobacteriati</taxon>
        <taxon>Methanobacteriota</taxon>
        <taxon>Stenosarchaea group</taxon>
        <taxon>Halobacteria</taxon>
        <taxon>Halobacteriales</taxon>
        <taxon>Haloferacaceae</taxon>
        <taxon>Halorubrum</taxon>
    </lineage>
</organism>
<feature type="transmembrane region" description="Helical" evidence="1">
    <location>
        <begin position="92"/>
        <end position="115"/>
    </location>
</feature>
<evidence type="ECO:0000313" key="2">
    <source>
        <dbReference type="EMBL" id="SFR56710.1"/>
    </source>
</evidence>
<protein>
    <submittedName>
        <fullName evidence="2">Universal stress protein family protein</fullName>
    </submittedName>
</protein>
<dbReference type="SUPFAM" id="SSF52402">
    <property type="entry name" value="Adenine nucleotide alpha hydrolases-like"/>
    <property type="match status" value="1"/>
</dbReference>
<gene>
    <name evidence="2" type="ORF">SAMN04487937_2819</name>
</gene>